<dbReference type="EC" id="3.5.3.11" evidence="6"/>
<dbReference type="AlphaFoldDB" id="A0A9D1MN76"/>
<dbReference type="GO" id="GO:0046872">
    <property type="term" value="F:metal ion binding"/>
    <property type="evidence" value="ECO:0007669"/>
    <property type="project" value="UniProtKB-KW"/>
</dbReference>
<dbReference type="InterPro" id="IPR020855">
    <property type="entry name" value="Ureohydrolase_Mn_BS"/>
</dbReference>
<evidence type="ECO:0000256" key="1">
    <source>
        <dbReference type="ARBA" id="ARBA00009227"/>
    </source>
</evidence>
<feature type="binding site" evidence="4">
    <location>
        <position position="213"/>
    </location>
    <ligand>
        <name>Mn(2+)</name>
        <dbReference type="ChEBI" id="CHEBI:29035"/>
        <label>1</label>
    </ligand>
</feature>
<feature type="binding site" evidence="4">
    <location>
        <position position="134"/>
    </location>
    <ligand>
        <name>Mn(2+)</name>
        <dbReference type="ChEBI" id="CHEBI:29035"/>
        <label>1</label>
    </ligand>
</feature>
<keyword evidence="3 5" id="KW-0378">Hydrolase</keyword>
<comment type="cofactor">
    <cofactor evidence="4">
        <name>Mn(2+)</name>
        <dbReference type="ChEBI" id="CHEBI:29035"/>
    </cofactor>
    <text evidence="4">Binds 2 manganese ions per subunit.</text>
</comment>
<gene>
    <name evidence="6" type="primary">speB</name>
    <name evidence="6" type="ORF">IAB06_00030</name>
</gene>
<dbReference type="Pfam" id="PF00491">
    <property type="entry name" value="Arginase"/>
    <property type="match status" value="1"/>
</dbReference>
<dbReference type="Gene3D" id="3.40.800.10">
    <property type="entry name" value="Ureohydrolase domain"/>
    <property type="match status" value="1"/>
</dbReference>
<feature type="binding site" evidence="4">
    <location>
        <position position="132"/>
    </location>
    <ligand>
        <name>Mn(2+)</name>
        <dbReference type="ChEBI" id="CHEBI:29035"/>
        <label>1</label>
    </ligand>
</feature>
<feature type="binding site" evidence="4">
    <location>
        <position position="211"/>
    </location>
    <ligand>
        <name>Mn(2+)</name>
        <dbReference type="ChEBI" id="CHEBI:29035"/>
        <label>1</label>
    </ligand>
</feature>
<dbReference type="InterPro" id="IPR023696">
    <property type="entry name" value="Ureohydrolase_dom_sf"/>
</dbReference>
<evidence type="ECO:0000313" key="7">
    <source>
        <dbReference type="Proteomes" id="UP000824099"/>
    </source>
</evidence>
<dbReference type="NCBIfam" id="TIGR01230">
    <property type="entry name" value="agmatinase"/>
    <property type="match status" value="1"/>
</dbReference>
<dbReference type="SUPFAM" id="SSF52768">
    <property type="entry name" value="Arginase/deacetylase"/>
    <property type="match status" value="1"/>
</dbReference>
<dbReference type="GO" id="GO:0008783">
    <property type="term" value="F:agmatinase activity"/>
    <property type="evidence" value="ECO:0007669"/>
    <property type="project" value="UniProtKB-EC"/>
</dbReference>
<comment type="similarity">
    <text evidence="1">Belongs to the arginase family. Agmatinase subfamily.</text>
</comment>
<dbReference type="PANTHER" id="PTHR11358:SF26">
    <property type="entry name" value="GUANIDINO ACID HYDROLASE, MITOCHONDRIAL"/>
    <property type="match status" value="1"/>
</dbReference>
<accession>A0A9D1MN76</accession>
<dbReference type="PROSITE" id="PS01053">
    <property type="entry name" value="ARGINASE_1"/>
    <property type="match status" value="1"/>
</dbReference>
<keyword evidence="2 4" id="KW-0479">Metal-binding</keyword>
<feature type="binding site" evidence="4">
    <location>
        <position position="109"/>
    </location>
    <ligand>
        <name>Mn(2+)</name>
        <dbReference type="ChEBI" id="CHEBI:29035"/>
        <label>1</label>
    </ligand>
</feature>
<evidence type="ECO:0000256" key="4">
    <source>
        <dbReference type="PIRSR" id="PIRSR036979-1"/>
    </source>
</evidence>
<dbReference type="InterPro" id="IPR005925">
    <property type="entry name" value="Agmatinase-rel"/>
</dbReference>
<dbReference type="PIRSF" id="PIRSF036979">
    <property type="entry name" value="Arginase"/>
    <property type="match status" value="1"/>
</dbReference>
<dbReference type="GO" id="GO:0033389">
    <property type="term" value="P:putrescine biosynthetic process from arginine, via agmatine"/>
    <property type="evidence" value="ECO:0007669"/>
    <property type="project" value="TreeGrafter"/>
</dbReference>
<feature type="binding site" evidence="4">
    <location>
        <position position="136"/>
    </location>
    <ligand>
        <name>Mn(2+)</name>
        <dbReference type="ChEBI" id="CHEBI:29035"/>
        <label>1</label>
    </ligand>
</feature>
<reference evidence="6" key="1">
    <citation type="submission" date="2020-10" db="EMBL/GenBank/DDBJ databases">
        <authorList>
            <person name="Gilroy R."/>
        </authorList>
    </citation>
    <scope>NUCLEOTIDE SEQUENCE</scope>
    <source>
        <strain evidence="6">CHK160-1198</strain>
    </source>
</reference>
<reference evidence="6" key="2">
    <citation type="journal article" date="2021" name="PeerJ">
        <title>Extensive microbial diversity within the chicken gut microbiome revealed by metagenomics and culture.</title>
        <authorList>
            <person name="Gilroy R."/>
            <person name="Ravi A."/>
            <person name="Getino M."/>
            <person name="Pursley I."/>
            <person name="Horton D.L."/>
            <person name="Alikhan N.F."/>
            <person name="Baker D."/>
            <person name="Gharbi K."/>
            <person name="Hall N."/>
            <person name="Watson M."/>
            <person name="Adriaenssens E.M."/>
            <person name="Foster-Nyarko E."/>
            <person name="Jarju S."/>
            <person name="Secka A."/>
            <person name="Antonio M."/>
            <person name="Oren A."/>
            <person name="Chaudhuri R.R."/>
            <person name="La Ragione R."/>
            <person name="Hildebrand F."/>
            <person name="Pallen M.J."/>
        </authorList>
    </citation>
    <scope>NUCLEOTIDE SEQUENCE</scope>
    <source>
        <strain evidence="6">CHK160-1198</strain>
    </source>
</reference>
<evidence type="ECO:0000256" key="5">
    <source>
        <dbReference type="RuleBase" id="RU003684"/>
    </source>
</evidence>
<dbReference type="PROSITE" id="PS51409">
    <property type="entry name" value="ARGINASE_2"/>
    <property type="match status" value="1"/>
</dbReference>
<organism evidence="6 7">
    <name type="scientific">Candidatus Avacidaminococcus intestinavium</name>
    <dbReference type="NCBI Taxonomy" id="2840684"/>
    <lineage>
        <taxon>Bacteria</taxon>
        <taxon>Bacillati</taxon>
        <taxon>Bacillota</taxon>
        <taxon>Negativicutes</taxon>
        <taxon>Acidaminococcales</taxon>
        <taxon>Acidaminococcaceae</taxon>
        <taxon>Acidaminococcaceae incertae sedis</taxon>
        <taxon>Candidatus Avacidaminococcus</taxon>
    </lineage>
</organism>
<dbReference type="InterPro" id="IPR006035">
    <property type="entry name" value="Ureohydrolase"/>
</dbReference>
<dbReference type="PANTHER" id="PTHR11358">
    <property type="entry name" value="ARGINASE/AGMATINASE"/>
    <property type="match status" value="1"/>
</dbReference>
<comment type="caution">
    <text evidence="6">The sequence shown here is derived from an EMBL/GenBank/DDBJ whole genome shotgun (WGS) entry which is preliminary data.</text>
</comment>
<proteinExistence type="inferred from homology"/>
<evidence type="ECO:0000313" key="6">
    <source>
        <dbReference type="EMBL" id="HIU63416.1"/>
    </source>
</evidence>
<sequence length="285" mass="31321">MNKNVETFIGCDKDYLAAKVVLFGAPFDSTTSFRPGTRFASKVMRGDSFGIETYSPYQDKDLVTDTNVFDAGDLELPFGNTQRVLQEIEAFTANILDDDKVPVMIGGEHLVTLGAVRAVSKKYPDLHIIHFDAHTDLREDYLGESLSHATVIRRVWELVGDDKINQFGIRSGEKEEFVFAAEHNFINKFNLHGLEDVVKKLAGKPVYFTLDLDVLDPSIFPGTGTPEAGGISFSELLNGVLSLSGLNIVGCDVNELSPVYDHSGTSTAVACKILREILLVMEARA</sequence>
<dbReference type="Proteomes" id="UP000824099">
    <property type="component" value="Unassembled WGS sequence"/>
</dbReference>
<evidence type="ECO:0000256" key="2">
    <source>
        <dbReference type="ARBA" id="ARBA00022723"/>
    </source>
</evidence>
<evidence type="ECO:0000256" key="3">
    <source>
        <dbReference type="ARBA" id="ARBA00022801"/>
    </source>
</evidence>
<dbReference type="EMBL" id="DVNI01000001">
    <property type="protein sequence ID" value="HIU63416.1"/>
    <property type="molecule type" value="Genomic_DNA"/>
</dbReference>
<dbReference type="CDD" id="cd11593">
    <property type="entry name" value="Agmatinase-like_2"/>
    <property type="match status" value="1"/>
</dbReference>
<name>A0A9D1MN76_9FIRM</name>
<keyword evidence="4" id="KW-0464">Manganese</keyword>
<protein>
    <submittedName>
        <fullName evidence="6">Agmatinase</fullName>
        <ecNumber evidence="6">3.5.3.11</ecNumber>
    </submittedName>
</protein>